<organism evidence="1 2">
    <name type="scientific">Acrobeloides nanus</name>
    <dbReference type="NCBI Taxonomy" id="290746"/>
    <lineage>
        <taxon>Eukaryota</taxon>
        <taxon>Metazoa</taxon>
        <taxon>Ecdysozoa</taxon>
        <taxon>Nematoda</taxon>
        <taxon>Chromadorea</taxon>
        <taxon>Rhabditida</taxon>
        <taxon>Tylenchina</taxon>
        <taxon>Cephalobomorpha</taxon>
        <taxon>Cephaloboidea</taxon>
        <taxon>Cephalobidae</taxon>
        <taxon>Acrobeloides</taxon>
    </lineage>
</organism>
<proteinExistence type="predicted"/>
<protein>
    <submittedName>
        <fullName evidence="2">Uncharacterized protein</fullName>
    </submittedName>
</protein>
<accession>A0A914BZE2</accession>
<dbReference type="AlphaFoldDB" id="A0A914BZE2"/>
<keyword evidence="1" id="KW-1185">Reference proteome</keyword>
<sequence length="131" mass="15281">MHRHVKIIALRMRTFFTCVDNSSIVPTNVFIYQIVPWSPMLELNDSFVSDECPVNRYADYFCRSGHVLLSNHPEIPSVRVRKCADKENYKRLKEAISSWDCTMTLLADTSVRELFVIELFFNTCDKKLISI</sequence>
<reference evidence="2" key="1">
    <citation type="submission" date="2022-11" db="UniProtKB">
        <authorList>
            <consortium name="WormBaseParasite"/>
        </authorList>
    </citation>
    <scope>IDENTIFICATION</scope>
</reference>
<name>A0A914BZE2_9BILA</name>
<dbReference type="WBParaSite" id="ACRNAN_Path_1348.g5300.t1">
    <property type="protein sequence ID" value="ACRNAN_Path_1348.g5300.t1"/>
    <property type="gene ID" value="ACRNAN_Path_1348.g5300"/>
</dbReference>
<evidence type="ECO:0000313" key="2">
    <source>
        <dbReference type="WBParaSite" id="ACRNAN_Path_1348.g5300.t1"/>
    </source>
</evidence>
<dbReference type="Proteomes" id="UP000887540">
    <property type="component" value="Unplaced"/>
</dbReference>
<evidence type="ECO:0000313" key="1">
    <source>
        <dbReference type="Proteomes" id="UP000887540"/>
    </source>
</evidence>